<dbReference type="InterPro" id="IPR028082">
    <property type="entry name" value="Peripla_BP_I"/>
</dbReference>
<dbReference type="Gene3D" id="3.40.50.2300">
    <property type="match status" value="1"/>
</dbReference>
<accession>A0AA88U2B8</accession>
<dbReference type="Pfam" id="PF01094">
    <property type="entry name" value="ANF_receptor"/>
    <property type="match status" value="1"/>
</dbReference>
<dbReference type="GO" id="GO:0016020">
    <property type="term" value="C:membrane"/>
    <property type="evidence" value="ECO:0007669"/>
    <property type="project" value="UniProtKB-SubCell"/>
</dbReference>
<keyword evidence="7" id="KW-0675">Receptor</keyword>
<dbReference type="AlphaFoldDB" id="A0AA88U2B8"/>
<keyword evidence="10" id="KW-0407">Ion channel</keyword>
<evidence type="ECO:0000259" key="13">
    <source>
        <dbReference type="SMART" id="SM00079"/>
    </source>
</evidence>
<keyword evidence="5" id="KW-0406">Ion transport</keyword>
<evidence type="ECO:0000313" key="15">
    <source>
        <dbReference type="Proteomes" id="UP001187471"/>
    </source>
</evidence>
<keyword evidence="3 12" id="KW-0812">Transmembrane</keyword>
<dbReference type="SUPFAM" id="SSF53850">
    <property type="entry name" value="Periplasmic binding protein-like II"/>
    <property type="match status" value="1"/>
</dbReference>
<feature type="compositionally biased region" description="Acidic residues" evidence="11">
    <location>
        <begin position="479"/>
        <end position="492"/>
    </location>
</feature>
<sequence length="502" mass="56437">QQDIVGSTVPISPYFIQMASDNSSQVQVVITVIQGFGWHEVVVLCQDTKYHKRFALSLEDAFVGAKIKIISTISLSVSAKDLEIAEELDKLKAMQTRVFLVYMVPLLRSRVLILAKTAGILNEGYTWLSMDSVSNTSKSFQYNNLDSGEVVLPRRYSEPRSNGHTHFKSECEKLSSWIKSEKATGGDTPIKWKAYVPVKDGFTEFVHVDKKNCKLISGFSTEVFCAALQIFPYKVEPEFVPLANNNCEASLNYSDVLKHVGQAYTANLSSIFTVDQLQPIEPIEIQSIGYQEGSFVRDLLAKEYGSNVSLKPYTTINQYHDALTNKNVDVIYDELPYINLFLHKHGSNYMKVGPIYKSTGFGFAFPFGYRYAPEFSRAVVCLIESKKMQDLMKKYHVHDYSFDDQASQVPVQTPPLRAHSFIGLFILVGVGTIGAVLASEYALWQRRSAAVEMTNDSEDLPNVDNQEHPPPVSIRSDEEIPIEESDEGEENAEVFPFQEVPH</sequence>
<dbReference type="SMART" id="SM00079">
    <property type="entry name" value="PBPe"/>
    <property type="match status" value="1"/>
</dbReference>
<dbReference type="Gene3D" id="3.40.190.10">
    <property type="entry name" value="Periplasmic binding protein-like II"/>
    <property type="match status" value="2"/>
</dbReference>
<organism evidence="14 15">
    <name type="scientific">Escallonia rubra</name>
    <dbReference type="NCBI Taxonomy" id="112253"/>
    <lineage>
        <taxon>Eukaryota</taxon>
        <taxon>Viridiplantae</taxon>
        <taxon>Streptophyta</taxon>
        <taxon>Embryophyta</taxon>
        <taxon>Tracheophyta</taxon>
        <taxon>Spermatophyta</taxon>
        <taxon>Magnoliopsida</taxon>
        <taxon>eudicotyledons</taxon>
        <taxon>Gunneridae</taxon>
        <taxon>Pentapetalae</taxon>
        <taxon>asterids</taxon>
        <taxon>campanulids</taxon>
        <taxon>Escalloniales</taxon>
        <taxon>Escalloniaceae</taxon>
        <taxon>Escallonia</taxon>
    </lineage>
</organism>
<dbReference type="Proteomes" id="UP001187471">
    <property type="component" value="Unassembled WGS sequence"/>
</dbReference>
<evidence type="ECO:0000256" key="10">
    <source>
        <dbReference type="ARBA" id="ARBA00023303"/>
    </source>
</evidence>
<feature type="non-terminal residue" evidence="14">
    <location>
        <position position="1"/>
    </location>
</feature>
<evidence type="ECO:0000313" key="14">
    <source>
        <dbReference type="EMBL" id="KAK2967755.1"/>
    </source>
</evidence>
<keyword evidence="15" id="KW-1185">Reference proteome</keyword>
<feature type="transmembrane region" description="Helical" evidence="12">
    <location>
        <begin position="421"/>
        <end position="443"/>
    </location>
</feature>
<comment type="caution">
    <text evidence="14">The sequence shown here is derived from an EMBL/GenBank/DDBJ whole genome shotgun (WGS) entry which is preliminary data.</text>
</comment>
<evidence type="ECO:0000256" key="5">
    <source>
        <dbReference type="ARBA" id="ARBA00023065"/>
    </source>
</evidence>
<evidence type="ECO:0000256" key="7">
    <source>
        <dbReference type="ARBA" id="ARBA00023170"/>
    </source>
</evidence>
<comment type="subcellular location">
    <subcellularLocation>
        <location evidence="1">Membrane</location>
        <topology evidence="1">Multi-pass membrane protein</topology>
    </subcellularLocation>
</comment>
<gene>
    <name evidence="14" type="ORF">RJ640_029651</name>
</gene>
<evidence type="ECO:0000256" key="8">
    <source>
        <dbReference type="ARBA" id="ARBA00023180"/>
    </source>
</evidence>
<evidence type="ECO:0000256" key="6">
    <source>
        <dbReference type="ARBA" id="ARBA00023136"/>
    </source>
</evidence>
<dbReference type="EMBL" id="JAVXUO010002989">
    <property type="protein sequence ID" value="KAK2967755.1"/>
    <property type="molecule type" value="Genomic_DNA"/>
</dbReference>
<keyword evidence="2" id="KW-0813">Transport</keyword>
<proteinExistence type="predicted"/>
<feature type="region of interest" description="Disordered" evidence="11">
    <location>
        <begin position="455"/>
        <end position="502"/>
    </location>
</feature>
<evidence type="ECO:0000256" key="11">
    <source>
        <dbReference type="SAM" id="MobiDB-lite"/>
    </source>
</evidence>
<keyword evidence="4 12" id="KW-1133">Transmembrane helix</keyword>
<keyword evidence="8" id="KW-0325">Glycoprotein</keyword>
<feature type="domain" description="Ionotropic glutamate receptor C-terminal" evidence="13">
    <location>
        <begin position="191"/>
        <end position="396"/>
    </location>
</feature>
<evidence type="ECO:0000256" key="3">
    <source>
        <dbReference type="ARBA" id="ARBA00022692"/>
    </source>
</evidence>
<evidence type="ECO:0000256" key="9">
    <source>
        <dbReference type="ARBA" id="ARBA00023286"/>
    </source>
</evidence>
<keyword evidence="6 12" id="KW-0472">Membrane</keyword>
<protein>
    <recommendedName>
        <fullName evidence="13">Ionotropic glutamate receptor C-terminal domain-containing protein</fullName>
    </recommendedName>
</protein>
<evidence type="ECO:0000256" key="2">
    <source>
        <dbReference type="ARBA" id="ARBA00022448"/>
    </source>
</evidence>
<name>A0AA88U2B8_9ASTE</name>
<reference evidence="14" key="1">
    <citation type="submission" date="2022-12" db="EMBL/GenBank/DDBJ databases">
        <title>Draft genome assemblies for two species of Escallonia (Escalloniales).</title>
        <authorList>
            <person name="Chanderbali A."/>
            <person name="Dervinis C."/>
            <person name="Anghel I."/>
            <person name="Soltis D."/>
            <person name="Soltis P."/>
            <person name="Zapata F."/>
        </authorList>
    </citation>
    <scope>NUCLEOTIDE SEQUENCE</scope>
    <source>
        <strain evidence="14">UCBG92.1500</strain>
        <tissue evidence="14">Leaf</tissue>
    </source>
</reference>
<dbReference type="GO" id="GO:0015276">
    <property type="term" value="F:ligand-gated monoatomic ion channel activity"/>
    <property type="evidence" value="ECO:0007669"/>
    <property type="project" value="InterPro"/>
</dbReference>
<dbReference type="PANTHER" id="PTHR18966">
    <property type="entry name" value="IONOTROPIC GLUTAMATE RECEPTOR"/>
    <property type="match status" value="1"/>
</dbReference>
<evidence type="ECO:0000256" key="1">
    <source>
        <dbReference type="ARBA" id="ARBA00004141"/>
    </source>
</evidence>
<dbReference type="InterPro" id="IPR001828">
    <property type="entry name" value="ANF_lig-bd_rcpt"/>
</dbReference>
<dbReference type="InterPro" id="IPR015683">
    <property type="entry name" value="Ionotropic_Glu_rcpt"/>
</dbReference>
<dbReference type="SUPFAM" id="SSF53822">
    <property type="entry name" value="Periplasmic binding protein-like I"/>
    <property type="match status" value="1"/>
</dbReference>
<dbReference type="InterPro" id="IPR001320">
    <property type="entry name" value="Iontro_rcpt_C"/>
</dbReference>
<keyword evidence="9" id="KW-1071">Ligand-gated ion channel</keyword>
<evidence type="ECO:0000256" key="4">
    <source>
        <dbReference type="ARBA" id="ARBA00022989"/>
    </source>
</evidence>
<evidence type="ECO:0000256" key="12">
    <source>
        <dbReference type="SAM" id="Phobius"/>
    </source>
</evidence>